<keyword evidence="4 6" id="KW-1133">Transmembrane helix</keyword>
<dbReference type="Pfam" id="PF02588">
    <property type="entry name" value="YitT_membrane"/>
    <property type="match status" value="1"/>
</dbReference>
<evidence type="ECO:0000313" key="8">
    <source>
        <dbReference type="Proteomes" id="UP001357223"/>
    </source>
</evidence>
<keyword evidence="8" id="KW-1185">Reference proteome</keyword>
<evidence type="ECO:0000256" key="5">
    <source>
        <dbReference type="ARBA" id="ARBA00023136"/>
    </source>
</evidence>
<feature type="transmembrane region" description="Helical" evidence="6">
    <location>
        <begin position="12"/>
        <end position="33"/>
    </location>
</feature>
<proteinExistence type="predicted"/>
<dbReference type="EMBL" id="CP137640">
    <property type="protein sequence ID" value="WVX80465.1"/>
    <property type="molecule type" value="Genomic_DNA"/>
</dbReference>
<dbReference type="PANTHER" id="PTHR33545">
    <property type="entry name" value="UPF0750 MEMBRANE PROTEIN YITT-RELATED"/>
    <property type="match status" value="1"/>
</dbReference>
<sequence length="195" mass="21256">MKVAFIIQKIPVVFIGSLLLGIGINGFLVPYHLIDGGIIGIALILHYFFDLQVGLTMVLLSIPLFLYTWLRERSYFYHSLYGLFIAAFFIDWLAPIQHQLHLPILASAVLGGTFIGLGTGLMLRYQTSTGGTDLLAKLVSNSSSLNIGIVIFLIDGLIVTAGFSVLGIRTFLFSCIAIITVGIMSSLIIGPTKYK</sequence>
<accession>A0ABZ2CES3</accession>
<dbReference type="RefSeq" id="WP_338449396.1">
    <property type="nucleotide sequence ID" value="NZ_CP137640.1"/>
</dbReference>
<dbReference type="PANTHER" id="PTHR33545:SF5">
    <property type="entry name" value="UPF0750 MEMBRANE PROTEIN YITT"/>
    <property type="match status" value="1"/>
</dbReference>
<comment type="subcellular location">
    <subcellularLocation>
        <location evidence="1">Cell membrane</location>
        <topology evidence="1">Multi-pass membrane protein</topology>
    </subcellularLocation>
</comment>
<evidence type="ECO:0000256" key="6">
    <source>
        <dbReference type="SAM" id="Phobius"/>
    </source>
</evidence>
<keyword evidence="2" id="KW-1003">Cell membrane</keyword>
<evidence type="ECO:0000313" key="7">
    <source>
        <dbReference type="EMBL" id="WVX80465.1"/>
    </source>
</evidence>
<evidence type="ECO:0000256" key="1">
    <source>
        <dbReference type="ARBA" id="ARBA00004651"/>
    </source>
</evidence>
<keyword evidence="3 6" id="KW-0812">Transmembrane</keyword>
<evidence type="ECO:0000256" key="4">
    <source>
        <dbReference type="ARBA" id="ARBA00022989"/>
    </source>
</evidence>
<feature type="transmembrane region" description="Helical" evidence="6">
    <location>
        <begin position="100"/>
        <end position="123"/>
    </location>
</feature>
<gene>
    <name evidence="7" type="ORF">R4Z09_24985</name>
</gene>
<keyword evidence="5 6" id="KW-0472">Membrane</keyword>
<feature type="transmembrane region" description="Helical" evidence="6">
    <location>
        <begin position="144"/>
        <end position="165"/>
    </location>
</feature>
<evidence type="ECO:0000256" key="3">
    <source>
        <dbReference type="ARBA" id="ARBA00022692"/>
    </source>
</evidence>
<reference evidence="7 8" key="1">
    <citation type="submission" date="2023-10" db="EMBL/GenBank/DDBJ databases">
        <title>Niallia locisalis sp.nov. isolated from a salt pond sample.</title>
        <authorList>
            <person name="Li X.-J."/>
            <person name="Dong L."/>
        </authorList>
    </citation>
    <scope>NUCLEOTIDE SEQUENCE [LARGE SCALE GENOMIC DNA]</scope>
    <source>
        <strain evidence="7 8">DSM 29761</strain>
    </source>
</reference>
<dbReference type="Proteomes" id="UP001357223">
    <property type="component" value="Chromosome"/>
</dbReference>
<feature type="transmembrane region" description="Helical" evidence="6">
    <location>
        <begin position="75"/>
        <end position="94"/>
    </location>
</feature>
<protein>
    <submittedName>
        <fullName evidence="7">YitT family protein</fullName>
    </submittedName>
</protein>
<feature type="transmembrane region" description="Helical" evidence="6">
    <location>
        <begin position="39"/>
        <end position="68"/>
    </location>
</feature>
<feature type="transmembrane region" description="Helical" evidence="6">
    <location>
        <begin position="171"/>
        <end position="190"/>
    </location>
</feature>
<dbReference type="InterPro" id="IPR003740">
    <property type="entry name" value="YitT"/>
</dbReference>
<organism evidence="7 8">
    <name type="scientific">Niallia oryzisoli</name>
    <dbReference type="NCBI Taxonomy" id="1737571"/>
    <lineage>
        <taxon>Bacteria</taxon>
        <taxon>Bacillati</taxon>
        <taxon>Bacillota</taxon>
        <taxon>Bacilli</taxon>
        <taxon>Bacillales</taxon>
        <taxon>Bacillaceae</taxon>
        <taxon>Niallia</taxon>
    </lineage>
</organism>
<evidence type="ECO:0000256" key="2">
    <source>
        <dbReference type="ARBA" id="ARBA00022475"/>
    </source>
</evidence>
<name>A0ABZ2CES3_9BACI</name>
<dbReference type="InterPro" id="IPR051461">
    <property type="entry name" value="UPF0750_membrane"/>
</dbReference>